<proteinExistence type="predicted"/>
<dbReference type="AlphaFoldDB" id="A0A8X6NS03"/>
<evidence type="ECO:0000313" key="2">
    <source>
        <dbReference type="Proteomes" id="UP000887013"/>
    </source>
</evidence>
<protein>
    <submittedName>
        <fullName evidence="1">Uncharacterized protein</fullName>
    </submittedName>
</protein>
<comment type="caution">
    <text evidence="1">The sequence shown here is derived from an EMBL/GenBank/DDBJ whole genome shotgun (WGS) entry which is preliminary data.</text>
</comment>
<reference evidence="1" key="1">
    <citation type="submission" date="2020-08" db="EMBL/GenBank/DDBJ databases">
        <title>Multicomponent nature underlies the extraordinary mechanical properties of spider dragline silk.</title>
        <authorList>
            <person name="Kono N."/>
            <person name="Nakamura H."/>
            <person name="Mori M."/>
            <person name="Yoshida Y."/>
            <person name="Ohtoshi R."/>
            <person name="Malay A.D."/>
            <person name="Moran D.A.P."/>
            <person name="Tomita M."/>
            <person name="Numata K."/>
            <person name="Arakawa K."/>
        </authorList>
    </citation>
    <scope>NUCLEOTIDE SEQUENCE</scope>
</reference>
<keyword evidence="2" id="KW-1185">Reference proteome</keyword>
<accession>A0A8X6NS03</accession>
<organism evidence="1 2">
    <name type="scientific">Nephila pilipes</name>
    <name type="common">Giant wood spider</name>
    <name type="synonym">Nephila maculata</name>
    <dbReference type="NCBI Taxonomy" id="299642"/>
    <lineage>
        <taxon>Eukaryota</taxon>
        <taxon>Metazoa</taxon>
        <taxon>Ecdysozoa</taxon>
        <taxon>Arthropoda</taxon>
        <taxon>Chelicerata</taxon>
        <taxon>Arachnida</taxon>
        <taxon>Araneae</taxon>
        <taxon>Araneomorphae</taxon>
        <taxon>Entelegynae</taxon>
        <taxon>Araneoidea</taxon>
        <taxon>Nephilidae</taxon>
        <taxon>Nephila</taxon>
    </lineage>
</organism>
<dbReference type="EMBL" id="BMAW01012487">
    <property type="protein sequence ID" value="GFT28896.1"/>
    <property type="molecule type" value="Genomic_DNA"/>
</dbReference>
<gene>
    <name evidence="1" type="ORF">NPIL_278411</name>
</gene>
<evidence type="ECO:0000313" key="1">
    <source>
        <dbReference type="EMBL" id="GFT28896.1"/>
    </source>
</evidence>
<dbReference type="Proteomes" id="UP000887013">
    <property type="component" value="Unassembled WGS sequence"/>
</dbReference>
<name>A0A8X6NS03_NEPPI</name>
<sequence>MSGYEYRSSFLLKNTANSVIDMRCYCGITKFSRTLIQVRALGRPDQFFRPSQNTSFALTVQYEQELEQGGIGMDLWTNCCYNVGTEKVTKMYR</sequence>